<accession>A0A1G4IQ47</accession>
<sequence>MALHNYIYLKHKSHDPECHTLIAREHDNRPLPSILRETEVVANEVQTVAVENTKGTAAVEHQRQKAEAKLGKECCGKCKGDCAGSGQVSQTTRQLADMHW</sequence>
<evidence type="ECO:0000313" key="1">
    <source>
        <dbReference type="EMBL" id="SCU78797.1"/>
    </source>
</evidence>
<dbReference type="OrthoDB" id="4036254at2759"/>
<dbReference type="Proteomes" id="UP000190274">
    <property type="component" value="Chromosome A"/>
</dbReference>
<protein>
    <submittedName>
        <fullName evidence="1">LADA_0A07712g1_1</fullName>
    </submittedName>
</protein>
<evidence type="ECO:0000313" key="2">
    <source>
        <dbReference type="Proteomes" id="UP000190274"/>
    </source>
</evidence>
<name>A0A1G4IQ47_9SACH</name>
<keyword evidence="2" id="KW-1185">Reference proteome</keyword>
<gene>
    <name evidence="1" type="ORF">LADA_0A07712G</name>
</gene>
<dbReference type="EMBL" id="LT598460">
    <property type="protein sequence ID" value="SCU78797.1"/>
    <property type="molecule type" value="Genomic_DNA"/>
</dbReference>
<reference evidence="1 2" key="1">
    <citation type="submission" date="2016-03" db="EMBL/GenBank/DDBJ databases">
        <authorList>
            <person name="Devillers H."/>
        </authorList>
    </citation>
    <scope>NUCLEOTIDE SEQUENCE [LARGE SCALE GENOMIC DNA]</scope>
    <source>
        <strain evidence="1">CBS 10888</strain>
    </source>
</reference>
<dbReference type="AlphaFoldDB" id="A0A1G4IQ47"/>
<organism evidence="1 2">
    <name type="scientific">Lachancea dasiensis</name>
    <dbReference type="NCBI Taxonomy" id="1072105"/>
    <lineage>
        <taxon>Eukaryota</taxon>
        <taxon>Fungi</taxon>
        <taxon>Dikarya</taxon>
        <taxon>Ascomycota</taxon>
        <taxon>Saccharomycotina</taxon>
        <taxon>Saccharomycetes</taxon>
        <taxon>Saccharomycetales</taxon>
        <taxon>Saccharomycetaceae</taxon>
        <taxon>Lachancea</taxon>
    </lineage>
</organism>
<proteinExistence type="predicted"/>